<dbReference type="Gene3D" id="1.20.1720.10">
    <property type="entry name" value="Multidrug resistance protein D"/>
    <property type="match status" value="1"/>
</dbReference>
<comment type="caution">
    <text evidence="9">The sequence shown here is derived from an EMBL/GenBank/DDBJ whole genome shotgun (WGS) entry which is preliminary data.</text>
</comment>
<keyword evidence="3" id="KW-1003">Cell membrane</keyword>
<feature type="transmembrane region" description="Helical" evidence="7">
    <location>
        <begin position="94"/>
        <end position="114"/>
    </location>
</feature>
<feature type="transmembrane region" description="Helical" evidence="7">
    <location>
        <begin position="214"/>
        <end position="234"/>
    </location>
</feature>
<proteinExistence type="predicted"/>
<feature type="transmembrane region" description="Helical" evidence="7">
    <location>
        <begin position="314"/>
        <end position="334"/>
    </location>
</feature>
<dbReference type="InterPro" id="IPR011701">
    <property type="entry name" value="MFS"/>
</dbReference>
<feature type="transmembrane region" description="Helical" evidence="7">
    <location>
        <begin position="415"/>
        <end position="433"/>
    </location>
</feature>
<organism evidence="9 10">
    <name type="scientific">Phenylobacterium haematophilum</name>
    <dbReference type="NCBI Taxonomy" id="98513"/>
    <lineage>
        <taxon>Bacteria</taxon>
        <taxon>Pseudomonadati</taxon>
        <taxon>Pseudomonadota</taxon>
        <taxon>Alphaproteobacteria</taxon>
        <taxon>Caulobacterales</taxon>
        <taxon>Caulobacteraceae</taxon>
        <taxon>Phenylobacterium</taxon>
    </lineage>
</organism>
<feature type="transmembrane region" description="Helical" evidence="7">
    <location>
        <begin position="181"/>
        <end position="202"/>
    </location>
</feature>
<dbReference type="PROSITE" id="PS00216">
    <property type="entry name" value="SUGAR_TRANSPORT_1"/>
    <property type="match status" value="1"/>
</dbReference>
<feature type="transmembrane region" description="Helical" evidence="7">
    <location>
        <begin position="445"/>
        <end position="468"/>
    </location>
</feature>
<name>A0A839ZY28_9CAUL</name>
<dbReference type="EMBL" id="JACIDK010000001">
    <property type="protein sequence ID" value="MBB3890261.1"/>
    <property type="molecule type" value="Genomic_DNA"/>
</dbReference>
<evidence type="ECO:0000259" key="8">
    <source>
        <dbReference type="PROSITE" id="PS50850"/>
    </source>
</evidence>
<gene>
    <name evidence="9" type="ORF">GGQ61_000958</name>
</gene>
<dbReference type="CDD" id="cd17321">
    <property type="entry name" value="MFS_MMR_MDR_like"/>
    <property type="match status" value="1"/>
</dbReference>
<dbReference type="AlphaFoldDB" id="A0A839ZY28"/>
<dbReference type="PROSITE" id="PS50850">
    <property type="entry name" value="MFS"/>
    <property type="match status" value="1"/>
</dbReference>
<dbReference type="RefSeq" id="WP_343056030.1">
    <property type="nucleotide sequence ID" value="NZ_JACIDK010000001.1"/>
</dbReference>
<comment type="subcellular location">
    <subcellularLocation>
        <location evidence="1">Cell membrane</location>
        <topology evidence="1">Multi-pass membrane protein</topology>
    </subcellularLocation>
</comment>
<feature type="transmembrane region" description="Helical" evidence="7">
    <location>
        <begin position="67"/>
        <end position="87"/>
    </location>
</feature>
<dbReference type="PANTHER" id="PTHR42718:SF42">
    <property type="entry name" value="EXPORT PROTEIN"/>
    <property type="match status" value="1"/>
</dbReference>
<sequence>MSQIGATPCDRGVVAATEPAERPLNRRLVLTGTVLGSSLAFIDGSAVNLTLPVVQQQLGGDAAGAQWIMNAYALMLGALVLAGGAAADRYGRRRVFVVGVVLFSAASALCGAAPNLALLIMARALQGVGAALLVPASLALLGASFDEKGRGRAVGVWAGASGLMSAIGPVLGGWLTDTVSWRAVFLINLPLAALAVWFILAGARESREPAAGPVDWSGAACATLGLSALTWSLTQASSGGASAAVWTLGFMGAALLALFLRIERHAASPMVPLTLFHSRAFSGANALTLLLYAAFGGALFLLPFQLIRVHGYPATAAGAALLPLSIGLAVLSPLAGALSARIGVRAMLTIGPLLAAAGFAGLAWSAQDGDYWTGVFPGLTLVALGMGVAVAPLTDAVLGAVPSAYEGAASGVNNATARIGGLLAVALAGFALAPGGAGGETMTAAYRMAMTAAACAAAAAGLVGALTMRAATEG</sequence>
<evidence type="ECO:0000256" key="3">
    <source>
        <dbReference type="ARBA" id="ARBA00022475"/>
    </source>
</evidence>
<feature type="transmembrane region" description="Helical" evidence="7">
    <location>
        <begin position="120"/>
        <end position="142"/>
    </location>
</feature>
<feature type="transmembrane region" description="Helical" evidence="7">
    <location>
        <begin position="154"/>
        <end position="175"/>
    </location>
</feature>
<dbReference type="SUPFAM" id="SSF103473">
    <property type="entry name" value="MFS general substrate transporter"/>
    <property type="match status" value="1"/>
</dbReference>
<dbReference type="PANTHER" id="PTHR42718">
    <property type="entry name" value="MAJOR FACILITATOR SUPERFAMILY MULTIDRUG TRANSPORTER MFSC"/>
    <property type="match status" value="1"/>
</dbReference>
<keyword evidence="10" id="KW-1185">Reference proteome</keyword>
<keyword evidence="5 7" id="KW-1133">Transmembrane helix</keyword>
<evidence type="ECO:0000256" key="7">
    <source>
        <dbReference type="SAM" id="Phobius"/>
    </source>
</evidence>
<evidence type="ECO:0000313" key="9">
    <source>
        <dbReference type="EMBL" id="MBB3890261.1"/>
    </source>
</evidence>
<dbReference type="NCBIfam" id="TIGR00711">
    <property type="entry name" value="efflux_EmrB"/>
    <property type="match status" value="1"/>
</dbReference>
<dbReference type="InterPro" id="IPR020846">
    <property type="entry name" value="MFS_dom"/>
</dbReference>
<evidence type="ECO:0000313" key="10">
    <source>
        <dbReference type="Proteomes" id="UP000530564"/>
    </source>
</evidence>
<keyword evidence="6 7" id="KW-0472">Membrane</keyword>
<dbReference type="InterPro" id="IPR004638">
    <property type="entry name" value="EmrB-like"/>
</dbReference>
<evidence type="ECO:0000256" key="6">
    <source>
        <dbReference type="ARBA" id="ARBA00023136"/>
    </source>
</evidence>
<keyword evidence="2" id="KW-0813">Transport</keyword>
<keyword evidence="4 7" id="KW-0812">Transmembrane</keyword>
<dbReference type="Pfam" id="PF07690">
    <property type="entry name" value="MFS_1"/>
    <property type="match status" value="1"/>
</dbReference>
<evidence type="ECO:0000256" key="4">
    <source>
        <dbReference type="ARBA" id="ARBA00022692"/>
    </source>
</evidence>
<evidence type="ECO:0000256" key="2">
    <source>
        <dbReference type="ARBA" id="ARBA00022448"/>
    </source>
</evidence>
<dbReference type="Gene3D" id="1.20.1250.20">
    <property type="entry name" value="MFS general substrate transporter like domains"/>
    <property type="match status" value="1"/>
</dbReference>
<feature type="domain" description="Major facilitator superfamily (MFS) profile" evidence="8">
    <location>
        <begin position="29"/>
        <end position="473"/>
    </location>
</feature>
<dbReference type="Proteomes" id="UP000530564">
    <property type="component" value="Unassembled WGS sequence"/>
</dbReference>
<feature type="transmembrane region" description="Helical" evidence="7">
    <location>
        <begin position="240"/>
        <end position="260"/>
    </location>
</feature>
<feature type="transmembrane region" description="Helical" evidence="7">
    <location>
        <begin position="346"/>
        <end position="365"/>
    </location>
</feature>
<accession>A0A839ZY28</accession>
<evidence type="ECO:0000256" key="5">
    <source>
        <dbReference type="ARBA" id="ARBA00022989"/>
    </source>
</evidence>
<protein>
    <submittedName>
        <fullName evidence="9">EmrB/QacA subfamily drug resistance transporter</fullName>
    </submittedName>
</protein>
<feature type="transmembrane region" description="Helical" evidence="7">
    <location>
        <begin position="281"/>
        <end position="302"/>
    </location>
</feature>
<feature type="transmembrane region" description="Helical" evidence="7">
    <location>
        <begin position="28"/>
        <end position="47"/>
    </location>
</feature>
<dbReference type="InterPro" id="IPR005829">
    <property type="entry name" value="Sugar_transporter_CS"/>
</dbReference>
<evidence type="ECO:0000256" key="1">
    <source>
        <dbReference type="ARBA" id="ARBA00004651"/>
    </source>
</evidence>
<dbReference type="InterPro" id="IPR036259">
    <property type="entry name" value="MFS_trans_sf"/>
</dbReference>
<dbReference type="GO" id="GO:0022857">
    <property type="term" value="F:transmembrane transporter activity"/>
    <property type="evidence" value="ECO:0007669"/>
    <property type="project" value="InterPro"/>
</dbReference>
<reference evidence="9 10" key="1">
    <citation type="submission" date="2020-08" db="EMBL/GenBank/DDBJ databases">
        <title>Genomic Encyclopedia of Type Strains, Phase IV (KMG-IV): sequencing the most valuable type-strain genomes for metagenomic binning, comparative biology and taxonomic classification.</title>
        <authorList>
            <person name="Goeker M."/>
        </authorList>
    </citation>
    <scope>NUCLEOTIDE SEQUENCE [LARGE SCALE GENOMIC DNA]</scope>
    <source>
        <strain evidence="9 10">DSM 21793</strain>
    </source>
</reference>
<feature type="transmembrane region" description="Helical" evidence="7">
    <location>
        <begin position="371"/>
        <end position="394"/>
    </location>
</feature>
<dbReference type="GO" id="GO:0005886">
    <property type="term" value="C:plasma membrane"/>
    <property type="evidence" value="ECO:0007669"/>
    <property type="project" value="UniProtKB-SubCell"/>
</dbReference>